<dbReference type="InterPro" id="IPR010264">
    <property type="entry name" value="Self-incomp_S1"/>
</dbReference>
<dbReference type="EMBL" id="JADFTS010000006">
    <property type="protein sequence ID" value="KAF9599610.1"/>
    <property type="molecule type" value="Genomic_DNA"/>
</dbReference>
<dbReference type="PANTHER" id="PTHR31232">
    <property type="match status" value="1"/>
</dbReference>
<comment type="caution">
    <text evidence="7">The sequence shown here is derived from an EMBL/GenBank/DDBJ whole genome shotgun (WGS) entry which is preliminary data.</text>
</comment>
<organism evidence="7 8">
    <name type="scientific">Coptis chinensis</name>
    <dbReference type="NCBI Taxonomy" id="261450"/>
    <lineage>
        <taxon>Eukaryota</taxon>
        <taxon>Viridiplantae</taxon>
        <taxon>Streptophyta</taxon>
        <taxon>Embryophyta</taxon>
        <taxon>Tracheophyta</taxon>
        <taxon>Spermatophyta</taxon>
        <taxon>Magnoliopsida</taxon>
        <taxon>Ranunculales</taxon>
        <taxon>Ranunculaceae</taxon>
        <taxon>Coptidoideae</taxon>
        <taxon>Coptis</taxon>
    </lineage>
</organism>
<evidence type="ECO:0000313" key="7">
    <source>
        <dbReference type="EMBL" id="KAF9599610.1"/>
    </source>
</evidence>
<reference evidence="7 8" key="1">
    <citation type="submission" date="2020-10" db="EMBL/GenBank/DDBJ databases">
        <title>The Coptis chinensis genome and diversification of protoberbering-type alkaloids.</title>
        <authorList>
            <person name="Wang B."/>
            <person name="Shu S."/>
            <person name="Song C."/>
            <person name="Liu Y."/>
        </authorList>
    </citation>
    <scope>NUCLEOTIDE SEQUENCE [LARGE SCALE GENOMIC DNA]</scope>
    <source>
        <strain evidence="7">HL-2020</strain>
        <tissue evidence="7">Leaf</tissue>
    </source>
</reference>
<feature type="chain" id="PRO_5033101694" description="S-protein homolog" evidence="6">
    <location>
        <begin position="30"/>
        <end position="168"/>
    </location>
</feature>
<evidence type="ECO:0000256" key="1">
    <source>
        <dbReference type="ARBA" id="ARBA00004613"/>
    </source>
</evidence>
<gene>
    <name evidence="7" type="ORF">IFM89_001200</name>
</gene>
<dbReference type="Proteomes" id="UP000631114">
    <property type="component" value="Unassembled WGS sequence"/>
</dbReference>
<evidence type="ECO:0000256" key="4">
    <source>
        <dbReference type="ARBA" id="ARBA00022525"/>
    </source>
</evidence>
<name>A0A835HHZ3_9MAGN</name>
<evidence type="ECO:0000256" key="2">
    <source>
        <dbReference type="ARBA" id="ARBA00005581"/>
    </source>
</evidence>
<comment type="similarity">
    <text evidence="2 6">Belongs to the plant self-incompatibility (S1) protein family.</text>
</comment>
<dbReference type="GO" id="GO:0005576">
    <property type="term" value="C:extracellular region"/>
    <property type="evidence" value="ECO:0007669"/>
    <property type="project" value="UniProtKB-SubCell"/>
</dbReference>
<evidence type="ECO:0000256" key="6">
    <source>
        <dbReference type="RuleBase" id="RU367044"/>
    </source>
</evidence>
<sequence length="168" mass="19335">MQAYSNGFARVFKCLLVLVALCECSSVYGKVHVRLRNEIRPGVGLNFRVQSGDDDLGYHTISYGEEYEFKFTANLLGTTLFFCSANWWDSSAKVRIQGSFDIYKNSKDRHICWENCTRLARPDGVYGNYYGDVADLYMMYEWPRQIYPNQQNQTIASKKFVALKGSIN</sequence>
<accession>A0A835HHZ3</accession>
<dbReference type="PANTHER" id="PTHR31232:SF18">
    <property type="entry name" value="S-PROTEIN HOMOLOG"/>
    <property type="match status" value="1"/>
</dbReference>
<keyword evidence="3 6" id="KW-0713">Self-incompatibility</keyword>
<dbReference type="OrthoDB" id="1900999at2759"/>
<dbReference type="GO" id="GO:0060320">
    <property type="term" value="P:rejection of self pollen"/>
    <property type="evidence" value="ECO:0007669"/>
    <property type="project" value="UniProtKB-KW"/>
</dbReference>
<dbReference type="Pfam" id="PF05938">
    <property type="entry name" value="Self-incomp_S1"/>
    <property type="match status" value="1"/>
</dbReference>
<proteinExistence type="inferred from homology"/>
<evidence type="ECO:0000256" key="3">
    <source>
        <dbReference type="ARBA" id="ARBA00022471"/>
    </source>
</evidence>
<keyword evidence="5 6" id="KW-0732">Signal</keyword>
<evidence type="ECO:0000313" key="8">
    <source>
        <dbReference type="Proteomes" id="UP000631114"/>
    </source>
</evidence>
<feature type="signal peptide" evidence="6">
    <location>
        <begin position="1"/>
        <end position="29"/>
    </location>
</feature>
<dbReference type="AlphaFoldDB" id="A0A835HHZ3"/>
<evidence type="ECO:0000256" key="5">
    <source>
        <dbReference type="ARBA" id="ARBA00022729"/>
    </source>
</evidence>
<keyword evidence="4 6" id="KW-0964">Secreted</keyword>
<comment type="subcellular location">
    <subcellularLocation>
        <location evidence="1 6">Secreted</location>
    </subcellularLocation>
</comment>
<keyword evidence="8" id="KW-1185">Reference proteome</keyword>
<protein>
    <recommendedName>
        <fullName evidence="6">S-protein homolog</fullName>
    </recommendedName>
</protein>